<keyword evidence="10" id="KW-0573">Peptidoglycan synthesis</keyword>
<dbReference type="GO" id="GO:0006508">
    <property type="term" value="P:proteolysis"/>
    <property type="evidence" value="ECO:0007669"/>
    <property type="project" value="UniProtKB-KW"/>
</dbReference>
<dbReference type="PANTHER" id="PTHR30627">
    <property type="entry name" value="PEPTIDOGLYCAN D,D-TRANSPEPTIDASE"/>
    <property type="match status" value="1"/>
</dbReference>
<keyword evidence="3" id="KW-1003">Cell membrane</keyword>
<dbReference type="Gene3D" id="3.30.1390.30">
    <property type="entry name" value="Penicillin-binding protein 2a, domain 3"/>
    <property type="match status" value="1"/>
</dbReference>
<dbReference type="InterPro" id="IPR001460">
    <property type="entry name" value="PCN-bd_Tpept"/>
</dbReference>
<dbReference type="STRING" id="633813.SAMN04488087_1708"/>
<evidence type="ECO:0000259" key="15">
    <source>
        <dbReference type="Pfam" id="PF03717"/>
    </source>
</evidence>
<evidence type="ECO:0000256" key="7">
    <source>
        <dbReference type="ARBA" id="ARBA00022692"/>
    </source>
</evidence>
<feature type="domain" description="Penicillin-binding protein transpeptidase" evidence="14">
    <location>
        <begin position="257"/>
        <end position="573"/>
    </location>
</feature>
<feature type="domain" description="Penicillin-binding protein dimerisation" evidence="15">
    <location>
        <begin position="53"/>
        <end position="219"/>
    </location>
</feature>
<dbReference type="InterPro" id="IPR017790">
    <property type="entry name" value="Penicillin-binding_protein_2"/>
</dbReference>
<dbReference type="AlphaFoldDB" id="A0A1M6UHF4"/>
<evidence type="ECO:0000256" key="1">
    <source>
        <dbReference type="ARBA" id="ARBA00004167"/>
    </source>
</evidence>
<keyword evidence="13" id="KW-0961">Cell wall biogenesis/degradation</keyword>
<keyword evidence="4" id="KW-0997">Cell inner membrane</keyword>
<dbReference type="GO" id="GO:0009002">
    <property type="term" value="F:serine-type D-Ala-D-Ala carboxypeptidase activity"/>
    <property type="evidence" value="ECO:0007669"/>
    <property type="project" value="InterPro"/>
</dbReference>
<dbReference type="Gene3D" id="3.90.1310.10">
    <property type="entry name" value="Penicillin-binding protein 2a (Domain 2)"/>
    <property type="match status" value="1"/>
</dbReference>
<dbReference type="PANTHER" id="PTHR30627:SF2">
    <property type="entry name" value="PEPTIDOGLYCAN D,D-TRANSPEPTIDASE MRDA"/>
    <property type="match status" value="1"/>
</dbReference>
<comment type="subcellular location">
    <subcellularLocation>
        <location evidence="2">Cell membrane</location>
    </subcellularLocation>
    <subcellularLocation>
        <location evidence="1">Membrane</location>
        <topology evidence="1">Single-pass membrane protein</topology>
    </subcellularLocation>
</comment>
<keyword evidence="11" id="KW-1133">Transmembrane helix</keyword>
<evidence type="ECO:0000259" key="14">
    <source>
        <dbReference type="Pfam" id="PF00905"/>
    </source>
</evidence>
<evidence type="ECO:0000256" key="2">
    <source>
        <dbReference type="ARBA" id="ARBA00004236"/>
    </source>
</evidence>
<dbReference type="GO" id="GO:0005886">
    <property type="term" value="C:plasma membrane"/>
    <property type="evidence" value="ECO:0007669"/>
    <property type="project" value="UniProtKB-SubCell"/>
</dbReference>
<keyword evidence="5" id="KW-0121">Carboxypeptidase</keyword>
<dbReference type="InterPro" id="IPR012338">
    <property type="entry name" value="Beta-lactam/transpept-like"/>
</dbReference>
<keyword evidence="7" id="KW-0812">Transmembrane</keyword>
<keyword evidence="8" id="KW-0378">Hydrolase</keyword>
<reference evidence="17" key="1">
    <citation type="submission" date="2016-11" db="EMBL/GenBank/DDBJ databases">
        <authorList>
            <person name="Varghese N."/>
            <person name="Submissions S."/>
        </authorList>
    </citation>
    <scope>NUCLEOTIDE SEQUENCE [LARGE SCALE GENOMIC DNA]</scope>
    <source>
        <strain evidence="17">DSM 22212</strain>
    </source>
</reference>
<dbReference type="GO" id="GO:0071972">
    <property type="term" value="F:peptidoglycan L,D-transpeptidase activity"/>
    <property type="evidence" value="ECO:0007669"/>
    <property type="project" value="TreeGrafter"/>
</dbReference>
<evidence type="ECO:0000256" key="11">
    <source>
        <dbReference type="ARBA" id="ARBA00022989"/>
    </source>
</evidence>
<dbReference type="Pfam" id="PF03717">
    <property type="entry name" value="PBP_dimer"/>
    <property type="match status" value="1"/>
</dbReference>
<evidence type="ECO:0000256" key="3">
    <source>
        <dbReference type="ARBA" id="ARBA00022475"/>
    </source>
</evidence>
<dbReference type="InterPro" id="IPR005311">
    <property type="entry name" value="PBP_dimer"/>
</dbReference>
<dbReference type="SUPFAM" id="SSF56601">
    <property type="entry name" value="beta-lactamase/transpeptidase-like"/>
    <property type="match status" value="1"/>
</dbReference>
<dbReference type="GO" id="GO:0008658">
    <property type="term" value="F:penicillin binding"/>
    <property type="evidence" value="ECO:0007669"/>
    <property type="project" value="InterPro"/>
</dbReference>
<name>A0A1M6UHF4_9BACT</name>
<dbReference type="SUPFAM" id="SSF56519">
    <property type="entry name" value="Penicillin binding protein dimerisation domain"/>
    <property type="match status" value="1"/>
</dbReference>
<dbReference type="FunFam" id="3.40.710.10:FF:000024">
    <property type="entry name" value="Penicillin-binding protein 2"/>
    <property type="match status" value="1"/>
</dbReference>
<evidence type="ECO:0000256" key="5">
    <source>
        <dbReference type="ARBA" id="ARBA00022645"/>
    </source>
</evidence>
<evidence type="ECO:0000256" key="9">
    <source>
        <dbReference type="ARBA" id="ARBA00022960"/>
    </source>
</evidence>
<evidence type="ECO:0000313" key="17">
    <source>
        <dbReference type="Proteomes" id="UP000185812"/>
    </source>
</evidence>
<dbReference type="Gene3D" id="3.40.710.10">
    <property type="entry name" value="DD-peptidase/beta-lactamase superfamily"/>
    <property type="match status" value="1"/>
</dbReference>
<proteinExistence type="predicted"/>
<evidence type="ECO:0000256" key="4">
    <source>
        <dbReference type="ARBA" id="ARBA00022519"/>
    </source>
</evidence>
<evidence type="ECO:0000256" key="6">
    <source>
        <dbReference type="ARBA" id="ARBA00022670"/>
    </source>
</evidence>
<keyword evidence="17" id="KW-1185">Reference proteome</keyword>
<keyword evidence="12" id="KW-0472">Membrane</keyword>
<dbReference type="GO" id="GO:0009252">
    <property type="term" value="P:peptidoglycan biosynthetic process"/>
    <property type="evidence" value="ECO:0007669"/>
    <property type="project" value="UniProtKB-KW"/>
</dbReference>
<evidence type="ECO:0000256" key="10">
    <source>
        <dbReference type="ARBA" id="ARBA00022984"/>
    </source>
</evidence>
<dbReference type="NCBIfam" id="TIGR03423">
    <property type="entry name" value="pbp2_mrdA"/>
    <property type="match status" value="1"/>
</dbReference>
<dbReference type="Proteomes" id="UP000185812">
    <property type="component" value="Unassembled WGS sequence"/>
</dbReference>
<dbReference type="InterPro" id="IPR050515">
    <property type="entry name" value="Beta-lactam/transpept"/>
</dbReference>
<evidence type="ECO:0000256" key="12">
    <source>
        <dbReference type="ARBA" id="ARBA00023136"/>
    </source>
</evidence>
<dbReference type="Pfam" id="PF00905">
    <property type="entry name" value="Transpeptidase"/>
    <property type="match status" value="1"/>
</dbReference>
<evidence type="ECO:0000313" key="16">
    <source>
        <dbReference type="EMBL" id="SHK68652.1"/>
    </source>
</evidence>
<dbReference type="EMBL" id="FRAU01000005">
    <property type="protein sequence ID" value="SHK68652.1"/>
    <property type="molecule type" value="Genomic_DNA"/>
</dbReference>
<keyword evidence="9" id="KW-0133">Cell shape</keyword>
<organism evidence="16 17">
    <name type="scientific">Rhodothermus profundi</name>
    <dbReference type="NCBI Taxonomy" id="633813"/>
    <lineage>
        <taxon>Bacteria</taxon>
        <taxon>Pseudomonadati</taxon>
        <taxon>Rhodothermota</taxon>
        <taxon>Rhodothermia</taxon>
        <taxon>Rhodothermales</taxon>
        <taxon>Rhodothermaceae</taxon>
        <taxon>Rhodothermus</taxon>
    </lineage>
</organism>
<dbReference type="RefSeq" id="WP_245771986.1">
    <property type="nucleotide sequence ID" value="NZ_FRAU01000005.1"/>
</dbReference>
<keyword evidence="16" id="KW-0808">Transferase</keyword>
<dbReference type="InterPro" id="IPR036138">
    <property type="entry name" value="PBP_dimer_sf"/>
</dbReference>
<evidence type="ECO:0000256" key="8">
    <source>
        <dbReference type="ARBA" id="ARBA00022801"/>
    </source>
</evidence>
<gene>
    <name evidence="16" type="ORF">SAMN04488087_1708</name>
</gene>
<dbReference type="GO" id="GO:0008360">
    <property type="term" value="P:regulation of cell shape"/>
    <property type="evidence" value="ECO:0007669"/>
    <property type="project" value="UniProtKB-KW"/>
</dbReference>
<accession>A0A1M6UHF4</accession>
<dbReference type="GO" id="GO:0071555">
    <property type="term" value="P:cell wall organization"/>
    <property type="evidence" value="ECO:0007669"/>
    <property type="project" value="UniProtKB-KW"/>
</dbReference>
<keyword evidence="6" id="KW-0645">Protease</keyword>
<sequence>MMVDYRVRARIFAGVIVLLLGLLLLRLAQMQLWQAELYAGESRNNAVREQRVMPARGAIYDRNGVLLVDNAPAYSLLITPRYFDPRNIPLLARLLEVPDSVVARRLAQARAWSAYRPSRVFTDLSFETFSRVVENLYRLPGVQYEIDQRRRYHTPARAAHALGYVREITRTELEQLRSEGYVMGDRIGKAGLEKFYEKALRGVPGRAFKLVNIHGQEIKPYREGAEDVPPISGYDLYLGLDYRVQALAETLFVGKRGAAVALDPNSGEIIALVSMPDFDPALLSGPIDPETWRYLTMSPEKPLFNRATMSGVPPGSTWKPFMALVGLQEGVITARSTIYCPGGYRLGRRFFRCHGGAHGSLSVREAIEKSCNTFFFTVMMRLDVNTLRRWANRFGFGVPIPMDIAEQNPGLIPDSAYYNRRYPNGWTAGYTINLGIGQGDMTVTPMQLARYVAAIANGGTLYPPHLVRELVHPETGEVLKPQLPPPEPIPIKPEHFQVVREGMRRVMEKGTARWVQIPGIPSGGKTGTAQAPGGRKDHSLFIMFAPYDDPQIAIAVLVENAGFGATVAAPIASLMAELYLTGKVAATPQRRYMLEHVLRQRSQPLDAPALTQAASQ</sequence>
<evidence type="ECO:0000256" key="13">
    <source>
        <dbReference type="ARBA" id="ARBA00023316"/>
    </source>
</evidence>
<dbReference type="GO" id="GO:0016740">
    <property type="term" value="F:transferase activity"/>
    <property type="evidence" value="ECO:0007669"/>
    <property type="project" value="UniProtKB-KW"/>
</dbReference>
<protein>
    <submittedName>
        <fullName evidence="16">Peptidoglycan glycosyltransferase</fullName>
    </submittedName>
</protein>